<proteinExistence type="inferred from homology"/>
<protein>
    <recommendedName>
        <fullName evidence="10">Vitamin B12 import ATP-binding protein BtuD</fullName>
        <ecNumber evidence="10">7.6.2.8</ecNumber>
    </recommendedName>
    <alternativeName>
        <fullName evidence="10">Vitamin B12-transporting ATPase</fullName>
    </alternativeName>
</protein>
<keyword evidence="7 10" id="KW-1278">Translocase</keyword>
<dbReference type="PANTHER" id="PTHR42794:SF1">
    <property type="entry name" value="HEMIN IMPORT ATP-BINDING PROTEIN HMUV"/>
    <property type="match status" value="1"/>
</dbReference>
<keyword evidence="6 10" id="KW-0067">ATP-binding</keyword>
<dbReference type="OrthoDB" id="5292475at2"/>
<comment type="similarity">
    <text evidence="10">Belongs to the ABC transporter superfamily. Vitamin B12 importer (TC 3.A.1.13.1) family.</text>
</comment>
<dbReference type="EMBL" id="CP032702">
    <property type="protein sequence ID" value="QDY41772.1"/>
    <property type="molecule type" value="Genomic_DNA"/>
</dbReference>
<comment type="function">
    <text evidence="9">Part of the ABC transporter complex HmuTUV involved in hemin import. Responsible for energy coupling to the transport system.</text>
</comment>
<dbReference type="FunFam" id="3.40.50.300:FF:000462">
    <property type="entry name" value="Vitamin B12 import ATP-binding protein BtuD"/>
    <property type="match status" value="1"/>
</dbReference>
<evidence type="ECO:0000259" key="11">
    <source>
        <dbReference type="PROSITE" id="PS50893"/>
    </source>
</evidence>
<dbReference type="Pfam" id="PF00005">
    <property type="entry name" value="ABC_tran"/>
    <property type="match status" value="1"/>
</dbReference>
<evidence type="ECO:0000256" key="2">
    <source>
        <dbReference type="ARBA" id="ARBA00022448"/>
    </source>
</evidence>
<comment type="function">
    <text evidence="10">Part of the ABC transporter complex BtuCDF involved in vitamin B12 import. Responsible for energy coupling to the transport system.</text>
</comment>
<feature type="binding site" evidence="10">
    <location>
        <begin position="31"/>
        <end position="38"/>
    </location>
    <ligand>
        <name>ATP</name>
        <dbReference type="ChEBI" id="CHEBI:30616"/>
    </ligand>
</feature>
<dbReference type="Proteomes" id="UP000319411">
    <property type="component" value="Chromosome"/>
</dbReference>
<sequence length="248" mass="26594">MLLQCQNLCVAGRLAPVSLTLRRGELVHVVGPNGAGKSTLLSVLAGMLPAQGEITLAGQPLASLSGAALAQRRAWLPQQQAAPVSLPVWHYLRLHLPPLPADADTVLQAVLAPLGLQDKLRHTLSQLSGGEWQRVRLAAVILQVHPALNPRGQLLILDEPMTALDVARQRAVDTLLAQLCEAGIAVLASGHDLNHSLRRASIVWLMQQGEVMCQGPATEVLTAARLTPLYQTVFRQIDTPDGPLLFIP</sequence>
<comment type="similarity">
    <text evidence="1">Belongs to the ABC transporter superfamily. Drug exporter-2 (TC 3.A.1.117) family.</text>
</comment>
<dbReference type="InterPro" id="IPR027417">
    <property type="entry name" value="P-loop_NTPase"/>
</dbReference>
<evidence type="ECO:0000313" key="12">
    <source>
        <dbReference type="EMBL" id="QDY41772.1"/>
    </source>
</evidence>
<comment type="subcellular location">
    <subcellularLocation>
        <location evidence="10">Cell membrane</location>
        <topology evidence="10">Peripheral membrane protein</topology>
    </subcellularLocation>
</comment>
<gene>
    <name evidence="10 12" type="primary">btuD</name>
    <name evidence="12" type="ORF">D8B20_07630</name>
</gene>
<reference evidence="12 13" key="1">
    <citation type="submission" date="2018-10" db="EMBL/GenBank/DDBJ databases">
        <title>Genome Sequencing of Pantoea dispersa DSM 32899.</title>
        <authorList>
            <person name="Nawrath M."/>
            <person name="Ottenheim C."/>
            <person name="Wilm A."/>
            <person name="Zimmermann W."/>
            <person name="Wu J.C."/>
        </authorList>
    </citation>
    <scope>NUCLEOTIDE SEQUENCE [LARGE SCALE GENOMIC DNA]</scope>
    <source>
        <strain evidence="12 13">DSM 32899</strain>
    </source>
</reference>
<dbReference type="SUPFAM" id="SSF52540">
    <property type="entry name" value="P-loop containing nucleoside triphosphate hydrolases"/>
    <property type="match status" value="1"/>
</dbReference>
<comment type="catalytic activity">
    <reaction evidence="10">
        <text>an R-cob(III)alamin(out) + ATP + H2O = an R-cob(III)alamin(in) + ADP + phosphate + H(+)</text>
        <dbReference type="Rhea" id="RHEA:17873"/>
        <dbReference type="ChEBI" id="CHEBI:15377"/>
        <dbReference type="ChEBI" id="CHEBI:15378"/>
        <dbReference type="ChEBI" id="CHEBI:30616"/>
        <dbReference type="ChEBI" id="CHEBI:43474"/>
        <dbReference type="ChEBI" id="CHEBI:140785"/>
        <dbReference type="ChEBI" id="CHEBI:456216"/>
        <dbReference type="EC" id="7.6.2.8"/>
    </reaction>
</comment>
<evidence type="ECO:0000256" key="6">
    <source>
        <dbReference type="ARBA" id="ARBA00022840"/>
    </source>
</evidence>
<keyword evidence="4" id="KW-0997">Cell inner membrane</keyword>
<dbReference type="GO" id="GO:0005886">
    <property type="term" value="C:plasma membrane"/>
    <property type="evidence" value="ECO:0007669"/>
    <property type="project" value="UniProtKB-SubCell"/>
</dbReference>
<keyword evidence="5 10" id="KW-0547">Nucleotide-binding</keyword>
<keyword evidence="13" id="KW-1185">Reference proteome</keyword>
<dbReference type="GO" id="GO:0005524">
    <property type="term" value="F:ATP binding"/>
    <property type="evidence" value="ECO:0007669"/>
    <property type="project" value="UniProtKB-KW"/>
</dbReference>
<keyword evidence="8 10" id="KW-0472">Membrane</keyword>
<dbReference type="InterPro" id="IPR023693">
    <property type="entry name" value="ABC_transptr_BtuD"/>
</dbReference>
<feature type="domain" description="ABC transporter" evidence="11">
    <location>
        <begin position="3"/>
        <end position="233"/>
    </location>
</feature>
<evidence type="ECO:0000256" key="4">
    <source>
        <dbReference type="ARBA" id="ARBA00022519"/>
    </source>
</evidence>
<dbReference type="EC" id="7.6.2.8" evidence="10"/>
<dbReference type="AlphaFoldDB" id="A0A518XC55"/>
<dbReference type="NCBIfam" id="NF002981">
    <property type="entry name" value="PRK03695.1"/>
    <property type="match status" value="1"/>
</dbReference>
<evidence type="ECO:0000256" key="8">
    <source>
        <dbReference type="ARBA" id="ARBA00023136"/>
    </source>
</evidence>
<dbReference type="PROSITE" id="PS00211">
    <property type="entry name" value="ABC_TRANSPORTER_1"/>
    <property type="match status" value="1"/>
</dbReference>
<keyword evidence="12" id="KW-0378">Hydrolase</keyword>
<dbReference type="InterPro" id="IPR003439">
    <property type="entry name" value="ABC_transporter-like_ATP-bd"/>
</dbReference>
<evidence type="ECO:0000313" key="13">
    <source>
        <dbReference type="Proteomes" id="UP000319411"/>
    </source>
</evidence>
<evidence type="ECO:0000256" key="1">
    <source>
        <dbReference type="ARBA" id="ARBA00006526"/>
    </source>
</evidence>
<dbReference type="PROSITE" id="PS50893">
    <property type="entry name" value="ABC_TRANSPORTER_2"/>
    <property type="match status" value="1"/>
</dbReference>
<dbReference type="HAMAP" id="MF_01005">
    <property type="entry name" value="BtuD"/>
    <property type="match status" value="1"/>
</dbReference>
<comment type="subunit">
    <text evidence="10">The complex is composed of two ATP-binding proteins (BtuD), two transmembrane proteins (BtuC) and a solute-binding protein (BtuF).</text>
</comment>
<dbReference type="Gene3D" id="3.40.50.300">
    <property type="entry name" value="P-loop containing nucleotide triphosphate hydrolases"/>
    <property type="match status" value="1"/>
</dbReference>
<dbReference type="InterPro" id="IPR003593">
    <property type="entry name" value="AAA+_ATPase"/>
</dbReference>
<evidence type="ECO:0000256" key="10">
    <source>
        <dbReference type="HAMAP-Rule" id="MF_01005"/>
    </source>
</evidence>
<dbReference type="InterPro" id="IPR017871">
    <property type="entry name" value="ABC_transporter-like_CS"/>
</dbReference>
<dbReference type="GO" id="GO:0015420">
    <property type="term" value="F:ABC-type vitamin B12 transporter activity"/>
    <property type="evidence" value="ECO:0007669"/>
    <property type="project" value="UniProtKB-UniRule"/>
</dbReference>
<evidence type="ECO:0000256" key="3">
    <source>
        <dbReference type="ARBA" id="ARBA00022475"/>
    </source>
</evidence>
<evidence type="ECO:0000256" key="7">
    <source>
        <dbReference type="ARBA" id="ARBA00022967"/>
    </source>
</evidence>
<evidence type="ECO:0000256" key="5">
    <source>
        <dbReference type="ARBA" id="ARBA00022741"/>
    </source>
</evidence>
<organism evidence="12 13">
    <name type="scientific">Candidatus Pantoea soli</name>
    <dbReference type="NCBI Taxonomy" id="3098669"/>
    <lineage>
        <taxon>Bacteria</taxon>
        <taxon>Pseudomonadati</taxon>
        <taxon>Pseudomonadota</taxon>
        <taxon>Gammaproteobacteria</taxon>
        <taxon>Enterobacterales</taxon>
        <taxon>Erwiniaceae</taxon>
        <taxon>Pantoea</taxon>
    </lineage>
</organism>
<accession>A0A518XC55</accession>
<dbReference type="GO" id="GO:0016887">
    <property type="term" value="F:ATP hydrolysis activity"/>
    <property type="evidence" value="ECO:0007669"/>
    <property type="project" value="InterPro"/>
</dbReference>
<keyword evidence="3 10" id="KW-1003">Cell membrane</keyword>
<dbReference type="CDD" id="cd03214">
    <property type="entry name" value="ABC_Iron-Siderophores_B12_Hemin"/>
    <property type="match status" value="1"/>
</dbReference>
<dbReference type="KEGG" id="pdis:D8B20_07630"/>
<keyword evidence="2 10" id="KW-0813">Transport</keyword>
<dbReference type="PANTHER" id="PTHR42794">
    <property type="entry name" value="HEMIN IMPORT ATP-BINDING PROTEIN HMUV"/>
    <property type="match status" value="1"/>
</dbReference>
<dbReference type="SMART" id="SM00382">
    <property type="entry name" value="AAA"/>
    <property type="match status" value="1"/>
</dbReference>
<evidence type="ECO:0000256" key="9">
    <source>
        <dbReference type="ARBA" id="ARBA00037066"/>
    </source>
</evidence>
<name>A0A518XC55_9GAMM</name>